<evidence type="ECO:0000313" key="3">
    <source>
        <dbReference type="Proteomes" id="UP000401081"/>
    </source>
</evidence>
<sequence length="262" mass="28777">MDKSKKSEYIKLAVVLFIAFVVIKACTDSDNSAPPSASSTQAVPVAATTDTTQDKTAADRPPAVDTGYTRKIAEYAFDDYTPDQFPMLNKALGKKGLAEAAKGTHSAAFRVAQSPDCDQVETAAIVNESTKKNVRYFVNCANNNQWHFKASELKDSAGKWYTAENAPAVGMSDTARRAAERENLEKNAPGSMGECVQLLKSRLKHPDSADFHILMGSADFINQDDERTIQVEFEAKNGLGNELTYTGQCVFHKNGKSRRRYF</sequence>
<dbReference type="AlphaFoldDB" id="A0A485CE48"/>
<dbReference type="EMBL" id="CAADJD010000025">
    <property type="protein sequence ID" value="VFS82899.1"/>
    <property type="molecule type" value="Genomic_DNA"/>
</dbReference>
<feature type="compositionally biased region" description="Low complexity" evidence="1">
    <location>
        <begin position="29"/>
        <end position="51"/>
    </location>
</feature>
<accession>A0A485CE48</accession>
<gene>
    <name evidence="2" type="ORF">NCTC12993_06280</name>
</gene>
<proteinExistence type="predicted"/>
<keyword evidence="3" id="KW-1185">Reference proteome</keyword>
<protein>
    <submittedName>
        <fullName evidence="2">Uncharacterized protein</fullName>
    </submittedName>
</protein>
<evidence type="ECO:0000313" key="2">
    <source>
        <dbReference type="EMBL" id="VFS82899.1"/>
    </source>
</evidence>
<dbReference type="Proteomes" id="UP000401081">
    <property type="component" value="Unassembled WGS sequence"/>
</dbReference>
<organism evidence="2 3">
    <name type="scientific">Kluyvera cryocrescens</name>
    <name type="common">Kluyvera citrophila</name>
    <dbReference type="NCBI Taxonomy" id="580"/>
    <lineage>
        <taxon>Bacteria</taxon>
        <taxon>Pseudomonadati</taxon>
        <taxon>Pseudomonadota</taxon>
        <taxon>Gammaproteobacteria</taxon>
        <taxon>Enterobacterales</taxon>
        <taxon>Enterobacteriaceae</taxon>
        <taxon>Kluyvera</taxon>
    </lineage>
</organism>
<reference evidence="2 3" key="1">
    <citation type="submission" date="2019-03" db="EMBL/GenBank/DDBJ databases">
        <authorList>
            <consortium name="Pathogen Informatics"/>
        </authorList>
    </citation>
    <scope>NUCLEOTIDE SEQUENCE [LARGE SCALE GENOMIC DNA]</scope>
    <source>
        <strain evidence="2 3">NCTC12993</strain>
    </source>
</reference>
<feature type="region of interest" description="Disordered" evidence="1">
    <location>
        <begin position="29"/>
        <end position="63"/>
    </location>
</feature>
<name>A0A485CE48_KLUCR</name>
<evidence type="ECO:0000256" key="1">
    <source>
        <dbReference type="SAM" id="MobiDB-lite"/>
    </source>
</evidence>